<evidence type="ECO:0000313" key="3">
    <source>
        <dbReference type="EMBL" id="MDU0250235.1"/>
    </source>
</evidence>
<evidence type="ECO:0000313" key="7">
    <source>
        <dbReference type="Proteomes" id="UP000095333"/>
    </source>
</evidence>
<feature type="binding site" evidence="1">
    <location>
        <position position="190"/>
    </location>
    <ligand>
        <name>Mg(2+)</name>
        <dbReference type="ChEBI" id="CHEBI:18420"/>
        <label>1</label>
        <note>catalytic</note>
    </ligand>
</feature>
<dbReference type="GO" id="GO:0046872">
    <property type="term" value="F:metal ion binding"/>
    <property type="evidence" value="ECO:0007669"/>
    <property type="project" value="UniProtKB-KW"/>
</dbReference>
<evidence type="ECO:0000313" key="9">
    <source>
        <dbReference type="Proteomes" id="UP000285777"/>
    </source>
</evidence>
<reference evidence="3" key="5">
    <citation type="submission" date="2023-10" db="EMBL/GenBank/DDBJ databases">
        <title>Genome of potential pathogenic bacteria in Crohn's disease.</title>
        <authorList>
            <person name="Rodriguez-Palacios A."/>
        </authorList>
    </citation>
    <scope>NUCLEOTIDE SEQUENCE</scope>
    <source>
        <strain evidence="3">CavFT-hAR107</strain>
    </source>
</reference>
<dbReference type="Proteomes" id="UP000095333">
    <property type="component" value="Unassembled WGS sequence"/>
</dbReference>
<dbReference type="Proteomes" id="UP000283833">
    <property type="component" value="Unassembled WGS sequence"/>
</dbReference>
<dbReference type="GO" id="GO:0007165">
    <property type="term" value="P:signal transduction"/>
    <property type="evidence" value="ECO:0007669"/>
    <property type="project" value="TreeGrafter"/>
</dbReference>
<dbReference type="EMBL" id="JAWDHD010000012">
    <property type="protein sequence ID" value="MDU0250235.1"/>
    <property type="molecule type" value="Genomic_DNA"/>
</dbReference>
<dbReference type="GO" id="GO:0008441">
    <property type="term" value="F:3'(2'),5'-bisphosphate nucleotidase activity"/>
    <property type="evidence" value="ECO:0007669"/>
    <property type="project" value="UniProtKB-EC"/>
</dbReference>
<protein>
    <submittedName>
        <fullName evidence="2 4">Inositol monophosphatase</fullName>
        <ecNumber evidence="2">3.1.3.7</ecNumber>
    </submittedName>
    <submittedName>
        <fullName evidence="3">Inositol monophosphatase family protein</fullName>
    </submittedName>
</protein>
<dbReference type="EMBL" id="QRLF01000044">
    <property type="protein sequence ID" value="RHI84805.1"/>
    <property type="molecule type" value="Genomic_DNA"/>
</dbReference>
<dbReference type="PANTHER" id="PTHR20854:SF4">
    <property type="entry name" value="INOSITOL-1-MONOPHOSPHATASE-RELATED"/>
    <property type="match status" value="1"/>
</dbReference>
<gene>
    <name evidence="2" type="primary">cysQ_2</name>
    <name evidence="6" type="ORF">DW150_19920</name>
    <name evidence="5" type="ORF">DWX04_04660</name>
    <name evidence="2" type="ORF">ERS852457_01037</name>
    <name evidence="4" type="ORF">HUV05_19260</name>
    <name evidence="3" type="ORF">RVY68_16475</name>
</gene>
<dbReference type="RefSeq" id="WP_012055994.1">
    <property type="nucleotide sequence ID" value="NZ_BAABZK010000001.1"/>
</dbReference>
<dbReference type="GeneID" id="5304994"/>
<accession>A0A174AVJ9</accession>
<dbReference type="Gene3D" id="3.30.540.10">
    <property type="entry name" value="Fructose-1,6-Bisphosphatase, subunit A, domain 1"/>
    <property type="match status" value="1"/>
</dbReference>
<dbReference type="Pfam" id="PF00459">
    <property type="entry name" value="Inositol_P"/>
    <property type="match status" value="1"/>
</dbReference>
<dbReference type="PANTHER" id="PTHR20854">
    <property type="entry name" value="INOSITOL MONOPHOSPHATASE"/>
    <property type="match status" value="1"/>
</dbReference>
<evidence type="ECO:0000256" key="1">
    <source>
        <dbReference type="PIRSR" id="PIRSR600760-2"/>
    </source>
</evidence>
<organism evidence="2 7">
    <name type="scientific">Phocaeicola vulgatus</name>
    <name type="common">Bacteroides vulgatus</name>
    <dbReference type="NCBI Taxonomy" id="821"/>
    <lineage>
        <taxon>Bacteria</taxon>
        <taxon>Pseudomonadati</taxon>
        <taxon>Bacteroidota</taxon>
        <taxon>Bacteroidia</taxon>
        <taxon>Bacteroidales</taxon>
        <taxon>Bacteroidaceae</taxon>
        <taxon>Phocaeicola</taxon>
    </lineage>
</organism>
<dbReference type="PRINTS" id="PR00377">
    <property type="entry name" value="IMPHPHTASES"/>
</dbReference>
<dbReference type="EMBL" id="QRXI01000004">
    <property type="protein sequence ID" value="RGT96749.1"/>
    <property type="molecule type" value="Genomic_DNA"/>
</dbReference>
<feature type="binding site" evidence="1">
    <location>
        <position position="83"/>
    </location>
    <ligand>
        <name>Mg(2+)</name>
        <dbReference type="ChEBI" id="CHEBI:18420"/>
        <label>1</label>
        <note>catalytic</note>
    </ligand>
</feature>
<dbReference type="Proteomes" id="UP000524321">
    <property type="component" value="Unassembled WGS sequence"/>
</dbReference>
<keyword evidence="1" id="KW-0460">Magnesium</keyword>
<reference evidence="4 10" key="3">
    <citation type="submission" date="2020-04" db="EMBL/GenBank/DDBJ databases">
        <authorList>
            <person name="Pieper L."/>
        </authorList>
    </citation>
    <scope>NUCLEOTIDE SEQUENCE [LARGE SCALE GENOMIC DNA]</scope>
    <source>
        <strain evidence="4 10">B33</strain>
    </source>
</reference>
<sequence>MNEPDICRSIHELIMLHLPEILSLRNTSELKSDHTFVSKGDKLCEKLIFDFLDSNLKDYLVISEETETNLSRLEEVEYVITVDPIDGTENFVSGLKEWGVGISVYKGMRHYQSMIMLPELGIRLCTGDQFSKIIGSRICGLSSYMQPEDFKRLEQGSEYRIMGCCMYNMYNVIRGCYRQFLHLKGCYSWDILPGMNLALEQGLDVELEGEKYGGEFLYPGVKYRFNIKAG</sequence>
<dbReference type="SUPFAM" id="SSF56655">
    <property type="entry name" value="Carbohydrate phosphatase"/>
    <property type="match status" value="1"/>
</dbReference>
<feature type="binding site" evidence="1">
    <location>
        <position position="85"/>
    </location>
    <ligand>
        <name>Mg(2+)</name>
        <dbReference type="ChEBI" id="CHEBI:18420"/>
        <label>1</label>
        <note>catalytic</note>
    </ligand>
</feature>
<evidence type="ECO:0000313" key="10">
    <source>
        <dbReference type="Proteomes" id="UP000524321"/>
    </source>
</evidence>
<dbReference type="EC" id="3.1.3.7" evidence="2"/>
<evidence type="ECO:0000313" key="2">
    <source>
        <dbReference type="EMBL" id="CUN91540.1"/>
    </source>
</evidence>
<feature type="binding site" evidence="1">
    <location>
        <position position="86"/>
    </location>
    <ligand>
        <name>Mg(2+)</name>
        <dbReference type="ChEBI" id="CHEBI:18420"/>
        <label>1</label>
        <note>catalytic</note>
    </ligand>
</feature>
<dbReference type="Proteomes" id="UP001181258">
    <property type="component" value="Unassembled WGS sequence"/>
</dbReference>
<keyword evidence="1" id="KW-0479">Metal-binding</keyword>
<reference evidence="8 9" key="2">
    <citation type="submission" date="2018-08" db="EMBL/GenBank/DDBJ databases">
        <title>A genome reference for cultivated species of the human gut microbiota.</title>
        <authorList>
            <person name="Zou Y."/>
            <person name="Xue W."/>
            <person name="Luo G."/>
        </authorList>
    </citation>
    <scope>NUCLEOTIDE SEQUENCE [LARGE SCALE GENOMIC DNA]</scope>
    <source>
        <strain evidence="5 8">AF18-14</strain>
        <strain evidence="6 9">AM13-21</strain>
    </source>
</reference>
<reference evidence="2 7" key="1">
    <citation type="submission" date="2015-09" db="EMBL/GenBank/DDBJ databases">
        <authorList>
            <consortium name="Pathogen Informatics"/>
        </authorList>
    </citation>
    <scope>NUCLEOTIDE SEQUENCE [LARGE SCALE GENOMIC DNA]</scope>
    <source>
        <strain evidence="2 7">2789STDY5834842</strain>
    </source>
</reference>
<dbReference type="InterPro" id="IPR000760">
    <property type="entry name" value="Inositol_monophosphatase-like"/>
</dbReference>
<name>A0A174AVJ9_PHOVU</name>
<dbReference type="GO" id="GO:0006020">
    <property type="term" value="P:inositol metabolic process"/>
    <property type="evidence" value="ECO:0007669"/>
    <property type="project" value="TreeGrafter"/>
</dbReference>
<evidence type="ECO:0000313" key="4">
    <source>
        <dbReference type="EMBL" id="NVB75624.1"/>
    </source>
</evidence>
<reference evidence="4 10" key="4">
    <citation type="submission" date="2020-07" db="EMBL/GenBank/DDBJ databases">
        <title>Bacterial metabolism rescues the inhibition of intestinal drug absorption by food and drug additives.</title>
        <authorList>
            <person name="Zou L."/>
            <person name="Spanogiannopoulos P."/>
            <person name="Chien H.-C."/>
            <person name="Pieper L.M."/>
            <person name="Cai W."/>
            <person name="Khuri N."/>
            <person name="Pottel J."/>
            <person name="Vora B."/>
            <person name="Ni Z."/>
            <person name="Tsakalozou E."/>
            <person name="Zhang W."/>
            <person name="Shoichet B.K."/>
            <person name="Giacomini K.M."/>
            <person name="Turnbaugh P.J."/>
        </authorList>
    </citation>
    <scope>NUCLEOTIDE SEQUENCE [LARGE SCALE GENOMIC DNA]</scope>
    <source>
        <strain evidence="4 10">B33</strain>
    </source>
</reference>
<comment type="cofactor">
    <cofactor evidence="1">
        <name>Mg(2+)</name>
        <dbReference type="ChEBI" id="CHEBI:18420"/>
    </cofactor>
</comment>
<dbReference type="EMBL" id="JABWDJ010000121">
    <property type="protein sequence ID" value="NVB75624.1"/>
    <property type="molecule type" value="Genomic_DNA"/>
</dbReference>
<evidence type="ECO:0000313" key="6">
    <source>
        <dbReference type="EMBL" id="RHI84805.1"/>
    </source>
</evidence>
<dbReference type="OMA" id="SEYRIMG"/>
<dbReference type="EMBL" id="CYZI01000003">
    <property type="protein sequence ID" value="CUN91540.1"/>
    <property type="molecule type" value="Genomic_DNA"/>
</dbReference>
<keyword evidence="2" id="KW-0378">Hydrolase</keyword>
<dbReference type="AlphaFoldDB" id="A0A174AVJ9"/>
<evidence type="ECO:0000313" key="8">
    <source>
        <dbReference type="Proteomes" id="UP000283833"/>
    </source>
</evidence>
<dbReference type="Proteomes" id="UP000285777">
    <property type="component" value="Unassembled WGS sequence"/>
</dbReference>
<evidence type="ECO:0000313" key="5">
    <source>
        <dbReference type="EMBL" id="RGT96749.1"/>
    </source>
</evidence>
<dbReference type="GO" id="GO:0008934">
    <property type="term" value="F:inositol monophosphate 1-phosphatase activity"/>
    <property type="evidence" value="ECO:0007669"/>
    <property type="project" value="TreeGrafter"/>
</dbReference>
<feature type="binding site" evidence="1">
    <location>
        <position position="64"/>
    </location>
    <ligand>
        <name>Mg(2+)</name>
        <dbReference type="ChEBI" id="CHEBI:18420"/>
        <label>1</label>
        <note>catalytic</note>
    </ligand>
</feature>
<proteinExistence type="predicted"/>